<evidence type="ECO:0000313" key="3">
    <source>
        <dbReference type="EMBL" id="MBW0487130.1"/>
    </source>
</evidence>
<dbReference type="InterPro" id="IPR023398">
    <property type="entry name" value="TIF_eIF4e-like"/>
</dbReference>
<gene>
    <name evidence="3" type="ORF">O181_026845</name>
</gene>
<comment type="similarity">
    <text evidence="1">Belongs to the eukaryotic initiation factor 4E family.</text>
</comment>
<dbReference type="Gene3D" id="3.30.760.10">
    <property type="entry name" value="RNA Cap, Translation Initiation Factor Eif4e"/>
    <property type="match status" value="1"/>
</dbReference>
<dbReference type="SUPFAM" id="SSF55418">
    <property type="entry name" value="eIF4e-like"/>
    <property type="match status" value="1"/>
</dbReference>
<dbReference type="GO" id="GO:0003743">
    <property type="term" value="F:translation initiation factor activity"/>
    <property type="evidence" value="ECO:0007669"/>
    <property type="project" value="UniProtKB-KW"/>
</dbReference>
<feature type="compositionally biased region" description="Polar residues" evidence="2">
    <location>
        <begin position="1"/>
        <end position="11"/>
    </location>
</feature>
<keyword evidence="1" id="KW-0694">RNA-binding</keyword>
<feature type="region of interest" description="Disordered" evidence="2">
    <location>
        <begin position="377"/>
        <end position="411"/>
    </location>
</feature>
<dbReference type="Proteomes" id="UP000765509">
    <property type="component" value="Unassembled WGS sequence"/>
</dbReference>
<accession>A0A9Q3CQ68</accession>
<reference evidence="3" key="1">
    <citation type="submission" date="2021-03" db="EMBL/GenBank/DDBJ databases">
        <title>Draft genome sequence of rust myrtle Austropuccinia psidii MF-1, a brazilian biotype.</title>
        <authorList>
            <person name="Quecine M.C."/>
            <person name="Pachon D.M.R."/>
            <person name="Bonatelli M.L."/>
            <person name="Correr F.H."/>
            <person name="Franceschini L.M."/>
            <person name="Leite T.F."/>
            <person name="Margarido G.R.A."/>
            <person name="Almeida C.A."/>
            <person name="Ferrarezi J.A."/>
            <person name="Labate C.A."/>
        </authorList>
    </citation>
    <scope>NUCLEOTIDE SEQUENCE</scope>
    <source>
        <strain evidence="3">MF-1</strain>
    </source>
</reference>
<dbReference type="PANTHER" id="PTHR11960">
    <property type="entry name" value="EUKARYOTIC TRANSLATION INITIATION FACTOR 4E RELATED"/>
    <property type="match status" value="1"/>
</dbReference>
<evidence type="ECO:0000256" key="1">
    <source>
        <dbReference type="RuleBase" id="RU004374"/>
    </source>
</evidence>
<comment type="caution">
    <text evidence="3">The sequence shown here is derived from an EMBL/GenBank/DDBJ whole genome shotgun (WGS) entry which is preliminary data.</text>
</comment>
<dbReference type="EMBL" id="AVOT02008990">
    <property type="protein sequence ID" value="MBW0487130.1"/>
    <property type="molecule type" value="Genomic_DNA"/>
</dbReference>
<dbReference type="PANTHER" id="PTHR11960:SF18">
    <property type="entry name" value="EUKARYOTIC TRANSLATION INITIATION FACTOR 4E HOMOLOGOUS PROTEIN, ISOFORM B"/>
    <property type="match status" value="1"/>
</dbReference>
<sequence>MSINNSNNNTLGHLPRKPLSINPKRNTSIGITGLLTNNLSPTNPTPTQNSIGFSKSGNQSFGRVGDASNQSQQPSQNHFNSNNNNNNNNVNPINLQSNSNSSTFIQPETNDKLKKYQNPINQVNINKNNQVSHQTTNSQNRTRKLGSFNSLAINQPINPSNHLNLNPVSTHHSFNLDQSNQPKLNSPQNLIISNDHHKLRFSWVFWSLHRSPSKKMNDEEFSKAMRRLGSCDTVETFFSLYCHIKRPSTQTPISDIHLFSDPIKPVWEDPLNVKGGKWTIRLKKGLSNRLWEMLVFSLIGGGLEKLIASDDGKEICGAVLSIRKEEDILAIWHKTGNPESGGDGKMAKQVKLSLQTVLQLPLNCTLAYKLNADSLASGKPHHYNNHHHHHHQHHQHHHHLNHHQPHHHLHQKIDSNHLTTLNSVGIDRNSMQISKSGNLTSGRLNSNLIGSIGNQSTFAGGANNNTLVNSSSTTNNNLNHSTTA</sequence>
<dbReference type="OrthoDB" id="590761at2759"/>
<feature type="region of interest" description="Disordered" evidence="2">
    <location>
        <begin position="1"/>
        <end position="106"/>
    </location>
</feature>
<dbReference type="GO" id="GO:0000340">
    <property type="term" value="F:RNA 7-methylguanosine cap binding"/>
    <property type="evidence" value="ECO:0007669"/>
    <property type="project" value="TreeGrafter"/>
</dbReference>
<protein>
    <submittedName>
        <fullName evidence="3">Uncharacterized protein</fullName>
    </submittedName>
</protein>
<evidence type="ECO:0000256" key="2">
    <source>
        <dbReference type="SAM" id="MobiDB-lite"/>
    </source>
</evidence>
<proteinExistence type="inferred from homology"/>
<keyword evidence="4" id="KW-1185">Reference proteome</keyword>
<dbReference type="GO" id="GO:0016281">
    <property type="term" value="C:eukaryotic translation initiation factor 4F complex"/>
    <property type="evidence" value="ECO:0007669"/>
    <property type="project" value="TreeGrafter"/>
</dbReference>
<keyword evidence="1" id="KW-0648">Protein biosynthesis</keyword>
<dbReference type="InterPro" id="IPR001040">
    <property type="entry name" value="TIF_eIF_4E"/>
</dbReference>
<dbReference type="Pfam" id="PF01652">
    <property type="entry name" value="IF4E"/>
    <property type="match status" value="1"/>
</dbReference>
<name>A0A9Q3CQ68_9BASI</name>
<feature type="compositionally biased region" description="Low complexity" evidence="2">
    <location>
        <begin position="68"/>
        <end position="100"/>
    </location>
</feature>
<feature type="compositionally biased region" description="Basic residues" evidence="2">
    <location>
        <begin position="379"/>
        <end position="410"/>
    </location>
</feature>
<feature type="compositionally biased region" description="Low complexity" evidence="2">
    <location>
        <begin position="32"/>
        <end position="47"/>
    </location>
</feature>
<organism evidence="3 4">
    <name type="scientific">Austropuccinia psidii MF-1</name>
    <dbReference type="NCBI Taxonomy" id="1389203"/>
    <lineage>
        <taxon>Eukaryota</taxon>
        <taxon>Fungi</taxon>
        <taxon>Dikarya</taxon>
        <taxon>Basidiomycota</taxon>
        <taxon>Pucciniomycotina</taxon>
        <taxon>Pucciniomycetes</taxon>
        <taxon>Pucciniales</taxon>
        <taxon>Sphaerophragmiaceae</taxon>
        <taxon>Austropuccinia</taxon>
    </lineage>
</organism>
<keyword evidence="1" id="KW-0396">Initiation factor</keyword>
<dbReference type="AlphaFoldDB" id="A0A9Q3CQ68"/>
<feature type="compositionally biased region" description="Polar residues" evidence="2">
    <location>
        <begin position="48"/>
        <end position="61"/>
    </location>
</feature>
<evidence type="ECO:0000313" key="4">
    <source>
        <dbReference type="Proteomes" id="UP000765509"/>
    </source>
</evidence>